<evidence type="ECO:0000313" key="2">
    <source>
        <dbReference type="Proteomes" id="UP001157502"/>
    </source>
</evidence>
<sequence>MGLFPFKCLLGYLPPPFPSQQVASSMPYAHLFALQLFLHPTGIYPVPVSSTMGLFPFKCLLGYLPPPFPSQQVASSMPYAHLFALQLFLHPTGIYPVPVRFSSFPLGSITPS</sequence>
<evidence type="ECO:0000313" key="1">
    <source>
        <dbReference type="EMBL" id="KAJ7991246.1"/>
    </source>
</evidence>
<dbReference type="Proteomes" id="UP001157502">
    <property type="component" value="Chromosome 27"/>
</dbReference>
<reference evidence="1" key="1">
    <citation type="submission" date="2021-05" db="EMBL/GenBank/DDBJ databases">
        <authorList>
            <person name="Pan Q."/>
            <person name="Jouanno E."/>
            <person name="Zahm M."/>
            <person name="Klopp C."/>
            <person name="Cabau C."/>
            <person name="Louis A."/>
            <person name="Berthelot C."/>
            <person name="Parey E."/>
            <person name="Roest Crollius H."/>
            <person name="Montfort J."/>
            <person name="Robinson-Rechavi M."/>
            <person name="Bouchez O."/>
            <person name="Lampietro C."/>
            <person name="Lopez Roques C."/>
            <person name="Donnadieu C."/>
            <person name="Postlethwait J."/>
            <person name="Bobe J."/>
            <person name="Dillon D."/>
            <person name="Chandos A."/>
            <person name="von Hippel F."/>
            <person name="Guiguen Y."/>
        </authorList>
    </citation>
    <scope>NUCLEOTIDE SEQUENCE</scope>
    <source>
        <strain evidence="1">YG-Jan2019</strain>
    </source>
</reference>
<dbReference type="EMBL" id="CM055754">
    <property type="protein sequence ID" value="KAJ7991246.1"/>
    <property type="molecule type" value="Genomic_DNA"/>
</dbReference>
<gene>
    <name evidence="1" type="ORF">DPEC_G00295330</name>
</gene>
<accession>A0ACC2FIS6</accession>
<organism evidence="1 2">
    <name type="scientific">Dallia pectoralis</name>
    <name type="common">Alaska blackfish</name>
    <dbReference type="NCBI Taxonomy" id="75939"/>
    <lineage>
        <taxon>Eukaryota</taxon>
        <taxon>Metazoa</taxon>
        <taxon>Chordata</taxon>
        <taxon>Craniata</taxon>
        <taxon>Vertebrata</taxon>
        <taxon>Euteleostomi</taxon>
        <taxon>Actinopterygii</taxon>
        <taxon>Neopterygii</taxon>
        <taxon>Teleostei</taxon>
        <taxon>Protacanthopterygii</taxon>
        <taxon>Esociformes</taxon>
        <taxon>Umbridae</taxon>
        <taxon>Dallia</taxon>
    </lineage>
</organism>
<proteinExistence type="predicted"/>
<protein>
    <submittedName>
        <fullName evidence="1">Uncharacterized protein</fullName>
    </submittedName>
</protein>
<comment type="caution">
    <text evidence="1">The sequence shown here is derived from an EMBL/GenBank/DDBJ whole genome shotgun (WGS) entry which is preliminary data.</text>
</comment>
<name>A0ACC2FIS6_DALPE</name>
<keyword evidence="2" id="KW-1185">Reference proteome</keyword>